<proteinExistence type="predicted"/>
<reference evidence="1" key="1">
    <citation type="journal article" date="2022" name="bioRxiv">
        <title>Sequencing and chromosome-scale assembly of the giantPleurodeles waltlgenome.</title>
        <authorList>
            <person name="Brown T."/>
            <person name="Elewa A."/>
            <person name="Iarovenko S."/>
            <person name="Subramanian E."/>
            <person name="Araus A.J."/>
            <person name="Petzold A."/>
            <person name="Susuki M."/>
            <person name="Suzuki K.-i.T."/>
            <person name="Hayashi T."/>
            <person name="Toyoda A."/>
            <person name="Oliveira C."/>
            <person name="Osipova E."/>
            <person name="Leigh N.D."/>
            <person name="Simon A."/>
            <person name="Yun M.H."/>
        </authorList>
    </citation>
    <scope>NUCLEOTIDE SEQUENCE</scope>
    <source>
        <strain evidence="1">20211129_DDA</strain>
        <tissue evidence="1">Liver</tissue>
    </source>
</reference>
<name>A0AAV7RZR9_PLEWA</name>
<organism evidence="1 2">
    <name type="scientific">Pleurodeles waltl</name>
    <name type="common">Iberian ribbed newt</name>
    <dbReference type="NCBI Taxonomy" id="8319"/>
    <lineage>
        <taxon>Eukaryota</taxon>
        <taxon>Metazoa</taxon>
        <taxon>Chordata</taxon>
        <taxon>Craniata</taxon>
        <taxon>Vertebrata</taxon>
        <taxon>Euteleostomi</taxon>
        <taxon>Amphibia</taxon>
        <taxon>Batrachia</taxon>
        <taxon>Caudata</taxon>
        <taxon>Salamandroidea</taxon>
        <taxon>Salamandridae</taxon>
        <taxon>Pleurodelinae</taxon>
        <taxon>Pleurodeles</taxon>
    </lineage>
</organism>
<evidence type="ECO:0000313" key="1">
    <source>
        <dbReference type="EMBL" id="KAJ1158286.1"/>
    </source>
</evidence>
<dbReference type="Proteomes" id="UP001066276">
    <property type="component" value="Chromosome 5"/>
</dbReference>
<sequence>MPLRHLVLVVLSAPTKLHELTGRPALWDTVKPFIAPLGAKQVCSLWGPLPLRHLVLVVMSAPTKLRELTARPTLQDNVKLFIAPTGTKQVVSLYQPTPSKLFPFLLILLNRDRSFADIRRFLFSFKVSHLDPDALSRNKGAPFPAAT</sequence>
<comment type="caution">
    <text evidence="1">The sequence shown here is derived from an EMBL/GenBank/DDBJ whole genome shotgun (WGS) entry which is preliminary data.</text>
</comment>
<accession>A0AAV7RZR9</accession>
<dbReference type="EMBL" id="JANPWB010000009">
    <property type="protein sequence ID" value="KAJ1158286.1"/>
    <property type="molecule type" value="Genomic_DNA"/>
</dbReference>
<evidence type="ECO:0000313" key="2">
    <source>
        <dbReference type="Proteomes" id="UP001066276"/>
    </source>
</evidence>
<keyword evidence="2" id="KW-1185">Reference proteome</keyword>
<dbReference type="AlphaFoldDB" id="A0AAV7RZR9"/>
<gene>
    <name evidence="1" type="ORF">NDU88_010979</name>
</gene>
<protein>
    <submittedName>
        <fullName evidence="1">Uncharacterized protein</fullName>
    </submittedName>
</protein>